<keyword evidence="1" id="KW-0732">Signal</keyword>
<comment type="caution">
    <text evidence="2">The sequence shown here is derived from an EMBL/GenBank/DDBJ whole genome shotgun (WGS) entry which is preliminary data.</text>
</comment>
<dbReference type="AlphaFoldDB" id="A0AAV9WR58"/>
<evidence type="ECO:0000313" key="3">
    <source>
        <dbReference type="Proteomes" id="UP001365542"/>
    </source>
</evidence>
<feature type="chain" id="PRO_5043463124" evidence="1">
    <location>
        <begin position="26"/>
        <end position="413"/>
    </location>
</feature>
<dbReference type="Proteomes" id="UP001365542">
    <property type="component" value="Unassembled WGS sequence"/>
</dbReference>
<protein>
    <submittedName>
        <fullName evidence="2">Uncharacterized protein</fullName>
    </submittedName>
</protein>
<gene>
    <name evidence="2" type="ORF">TWF694_006086</name>
</gene>
<accession>A0AAV9WR58</accession>
<name>A0AAV9WR58_9PEZI</name>
<evidence type="ECO:0000313" key="2">
    <source>
        <dbReference type="EMBL" id="KAK6523192.1"/>
    </source>
</evidence>
<evidence type="ECO:0000256" key="1">
    <source>
        <dbReference type="SAM" id="SignalP"/>
    </source>
</evidence>
<reference evidence="2 3" key="1">
    <citation type="submission" date="2019-10" db="EMBL/GenBank/DDBJ databases">
        <authorList>
            <person name="Palmer J.M."/>
        </authorList>
    </citation>
    <scope>NUCLEOTIDE SEQUENCE [LARGE SCALE GENOMIC DNA]</scope>
    <source>
        <strain evidence="2 3">TWF694</strain>
    </source>
</reference>
<dbReference type="EMBL" id="JAVHJO010000019">
    <property type="protein sequence ID" value="KAK6523192.1"/>
    <property type="molecule type" value="Genomic_DNA"/>
</dbReference>
<feature type="signal peptide" evidence="1">
    <location>
        <begin position="1"/>
        <end position="25"/>
    </location>
</feature>
<organism evidence="2 3">
    <name type="scientific">Orbilia ellipsospora</name>
    <dbReference type="NCBI Taxonomy" id="2528407"/>
    <lineage>
        <taxon>Eukaryota</taxon>
        <taxon>Fungi</taxon>
        <taxon>Dikarya</taxon>
        <taxon>Ascomycota</taxon>
        <taxon>Pezizomycotina</taxon>
        <taxon>Orbiliomycetes</taxon>
        <taxon>Orbiliales</taxon>
        <taxon>Orbiliaceae</taxon>
        <taxon>Orbilia</taxon>
    </lineage>
</organism>
<proteinExistence type="predicted"/>
<sequence>MKSFASWKSLLFYIGVALYTQLPLATPQMTYLPVDPVWDNFIEQNARILDLIQFDIRSIKEHVTKKCGLYVPEDNSVPKDDTAITYSPGRLLSLLGYAVDRLTGWATQLQSEAALRGLPSDSPILMQTLGDTGFTSIDQVLETRDRLKDYCEMFMSVARRLLVFRTWIRKFASVKPQMHRLMLQIYGGGSRTIPRGGFPGVGAAPGTKVVEINRAAREEFSHKLRTTSNMMNAAILKLREAQEWGTQLNLTRNVNNLLFRITPKNSSKREPEETASDIFSLIRVTFLCWKGPITGLWDEFNQLTDAPEFDVSTPWDLMTFKPPEGWEWEEGTENFPGLLRTQYQPGQRWYEVPTEASEGENPPPGPPPHFLTGYINYNVPLDVPNVAANIFSLNNSEALDGYESVVDVESGGL</sequence>
<keyword evidence="3" id="KW-1185">Reference proteome</keyword>